<organism evidence="9 10">
    <name type="scientific">Thalassospira mesophila</name>
    <dbReference type="NCBI Taxonomy" id="1293891"/>
    <lineage>
        <taxon>Bacteria</taxon>
        <taxon>Pseudomonadati</taxon>
        <taxon>Pseudomonadota</taxon>
        <taxon>Alphaproteobacteria</taxon>
        <taxon>Rhodospirillales</taxon>
        <taxon>Thalassospiraceae</taxon>
        <taxon>Thalassospira</taxon>
    </lineage>
</organism>
<dbReference type="GO" id="GO:0005886">
    <property type="term" value="C:plasma membrane"/>
    <property type="evidence" value="ECO:0007669"/>
    <property type="project" value="UniProtKB-SubCell"/>
</dbReference>
<keyword evidence="5" id="KW-0133">Cell shape</keyword>
<keyword evidence="7 8" id="KW-0472">Membrane</keyword>
<evidence type="ECO:0000256" key="8">
    <source>
        <dbReference type="SAM" id="Phobius"/>
    </source>
</evidence>
<evidence type="ECO:0000256" key="2">
    <source>
        <dbReference type="ARBA" id="ARBA00007776"/>
    </source>
</evidence>
<dbReference type="Pfam" id="PF04093">
    <property type="entry name" value="MreD"/>
    <property type="match status" value="1"/>
</dbReference>
<evidence type="ECO:0000256" key="4">
    <source>
        <dbReference type="ARBA" id="ARBA00022692"/>
    </source>
</evidence>
<evidence type="ECO:0000313" key="9">
    <source>
        <dbReference type="EMBL" id="OSQ36139.1"/>
    </source>
</evidence>
<reference evidence="9 10" key="1">
    <citation type="submission" date="2014-03" db="EMBL/GenBank/DDBJ databases">
        <title>The draft genome sequence of Thalassospira mesophila JCM 18969.</title>
        <authorList>
            <person name="Lai Q."/>
            <person name="Shao Z."/>
        </authorList>
    </citation>
    <scope>NUCLEOTIDE SEQUENCE [LARGE SCALE GENOMIC DNA]</scope>
    <source>
        <strain evidence="9 10">JCM 18969</strain>
    </source>
</reference>
<evidence type="ECO:0000256" key="1">
    <source>
        <dbReference type="ARBA" id="ARBA00004651"/>
    </source>
</evidence>
<evidence type="ECO:0000256" key="7">
    <source>
        <dbReference type="ARBA" id="ARBA00023136"/>
    </source>
</evidence>
<proteinExistence type="inferred from homology"/>
<dbReference type="Proteomes" id="UP000193391">
    <property type="component" value="Unassembled WGS sequence"/>
</dbReference>
<feature type="transmembrane region" description="Helical" evidence="8">
    <location>
        <begin position="106"/>
        <end position="128"/>
    </location>
</feature>
<name>A0A1Y2KWE0_9PROT</name>
<evidence type="ECO:0000256" key="5">
    <source>
        <dbReference type="ARBA" id="ARBA00022960"/>
    </source>
</evidence>
<comment type="caution">
    <text evidence="9">The sequence shown here is derived from an EMBL/GenBank/DDBJ whole genome shotgun (WGS) entry which is preliminary data.</text>
</comment>
<sequence>MKPGVWQRLDVIARSTVPAFSVFVLLLIGLLPYSIPKLADVTPALTLMAVFYWSVNRPDLMTGLAAFMLGLIQDLLTGLPLGVSSLVFLLVQAASANQGRFFHNKAFTVMWWGFAIVSGPAFLLQWLFSSALTGALLPFEPLVISYLITAAVFPLVAWLLVRLQNSLLRNL</sequence>
<keyword evidence="6 8" id="KW-1133">Transmembrane helix</keyword>
<keyword evidence="4 8" id="KW-0812">Transmembrane</keyword>
<dbReference type="InterPro" id="IPR007227">
    <property type="entry name" value="Cell_shape_determining_MreD"/>
</dbReference>
<evidence type="ECO:0000256" key="6">
    <source>
        <dbReference type="ARBA" id="ARBA00022989"/>
    </source>
</evidence>
<dbReference type="EMBL" id="JFKA01000012">
    <property type="protein sequence ID" value="OSQ36139.1"/>
    <property type="molecule type" value="Genomic_DNA"/>
</dbReference>
<keyword evidence="10" id="KW-1185">Reference proteome</keyword>
<dbReference type="NCBIfam" id="TIGR03426">
    <property type="entry name" value="shape_MreD"/>
    <property type="match status" value="1"/>
</dbReference>
<dbReference type="STRING" id="1293891.TMES_18925"/>
<dbReference type="RefSeq" id="WP_085585474.1">
    <property type="nucleotide sequence ID" value="NZ_JFKA01000012.1"/>
</dbReference>
<comment type="subcellular location">
    <subcellularLocation>
        <location evidence="1">Cell membrane</location>
        <topology evidence="1">Multi-pass membrane protein</topology>
    </subcellularLocation>
</comment>
<dbReference type="AlphaFoldDB" id="A0A1Y2KWE0"/>
<dbReference type="OrthoDB" id="7161178at2"/>
<evidence type="ECO:0000313" key="10">
    <source>
        <dbReference type="Proteomes" id="UP000193391"/>
    </source>
</evidence>
<protein>
    <submittedName>
        <fullName evidence="9">Cell shape-determining protein MreD</fullName>
    </submittedName>
</protein>
<evidence type="ECO:0000256" key="3">
    <source>
        <dbReference type="ARBA" id="ARBA00022475"/>
    </source>
</evidence>
<feature type="transmembrane region" description="Helical" evidence="8">
    <location>
        <begin position="12"/>
        <end position="31"/>
    </location>
</feature>
<dbReference type="GO" id="GO:0008360">
    <property type="term" value="P:regulation of cell shape"/>
    <property type="evidence" value="ECO:0007669"/>
    <property type="project" value="UniProtKB-KW"/>
</dbReference>
<accession>A0A1Y2KWE0</accession>
<keyword evidence="3" id="KW-1003">Cell membrane</keyword>
<comment type="similarity">
    <text evidence="2">Belongs to the MreD family.</text>
</comment>
<feature type="transmembrane region" description="Helical" evidence="8">
    <location>
        <begin position="75"/>
        <end position="94"/>
    </location>
</feature>
<gene>
    <name evidence="9" type="ORF">TMES_18925</name>
</gene>
<feature type="transmembrane region" description="Helical" evidence="8">
    <location>
        <begin position="143"/>
        <end position="161"/>
    </location>
</feature>